<sequence>MAATHASSSASSSPPTIREVLAARLKHNEPIVDLLPEAFALLVASSSPFAVDPKPALTHAFSVADEACHIVEDKAYGPAWYARRTSLAVAYGAAELHQFNSPNTAPAFLDSLLDSTSSVEKAVGEAGIFTDYIGRSLTGIFRSRGIL</sequence>
<feature type="domain" description="COQ9 C-terminal" evidence="1">
    <location>
        <begin position="56"/>
        <end position="114"/>
    </location>
</feature>
<dbReference type="AlphaFoldDB" id="A0A4R0RW31"/>
<gene>
    <name evidence="2" type="ORF">EIP91_000115</name>
</gene>
<evidence type="ECO:0000259" key="1">
    <source>
        <dbReference type="Pfam" id="PF08511"/>
    </source>
</evidence>
<proteinExistence type="predicted"/>
<accession>A0A4R0RW31</accession>
<protein>
    <recommendedName>
        <fullName evidence="1">COQ9 C-terminal domain-containing protein</fullName>
    </recommendedName>
</protein>
<dbReference type="STRING" id="92696.A0A4R0RW31"/>
<dbReference type="EMBL" id="RWJN01000001">
    <property type="protein sequence ID" value="TCD71983.1"/>
    <property type="molecule type" value="Genomic_DNA"/>
</dbReference>
<name>A0A4R0RW31_9APHY</name>
<comment type="caution">
    <text evidence="2">The sequence shown here is derived from an EMBL/GenBank/DDBJ whole genome shotgun (WGS) entry which is preliminary data.</text>
</comment>
<dbReference type="Proteomes" id="UP000292702">
    <property type="component" value="Unassembled WGS sequence"/>
</dbReference>
<reference evidence="2 3" key="1">
    <citation type="submission" date="2018-11" db="EMBL/GenBank/DDBJ databases">
        <title>Genome assembly of Steccherinum ochraceum LE-BIN_3174, the white-rot fungus of the Steccherinaceae family (The Residual Polyporoid clade, Polyporales, Basidiomycota).</title>
        <authorList>
            <person name="Fedorova T.V."/>
            <person name="Glazunova O.A."/>
            <person name="Landesman E.O."/>
            <person name="Moiseenko K.V."/>
            <person name="Psurtseva N.V."/>
            <person name="Savinova O.S."/>
            <person name="Shakhova N.V."/>
            <person name="Tyazhelova T.V."/>
            <person name="Vasina D.V."/>
        </authorList>
    </citation>
    <scope>NUCLEOTIDE SEQUENCE [LARGE SCALE GENOMIC DNA]</scope>
    <source>
        <strain evidence="2 3">LE-BIN_3174</strain>
    </source>
</reference>
<keyword evidence="3" id="KW-1185">Reference proteome</keyword>
<dbReference type="OrthoDB" id="619536at2759"/>
<organism evidence="2 3">
    <name type="scientific">Steccherinum ochraceum</name>
    <dbReference type="NCBI Taxonomy" id="92696"/>
    <lineage>
        <taxon>Eukaryota</taxon>
        <taxon>Fungi</taxon>
        <taxon>Dikarya</taxon>
        <taxon>Basidiomycota</taxon>
        <taxon>Agaricomycotina</taxon>
        <taxon>Agaricomycetes</taxon>
        <taxon>Polyporales</taxon>
        <taxon>Steccherinaceae</taxon>
        <taxon>Steccherinum</taxon>
    </lineage>
</organism>
<evidence type="ECO:0000313" key="3">
    <source>
        <dbReference type="Proteomes" id="UP000292702"/>
    </source>
</evidence>
<dbReference type="Pfam" id="PF08511">
    <property type="entry name" value="COQ9"/>
    <property type="match status" value="1"/>
</dbReference>
<evidence type="ECO:0000313" key="2">
    <source>
        <dbReference type="EMBL" id="TCD71983.1"/>
    </source>
</evidence>
<dbReference type="InterPro" id="IPR013718">
    <property type="entry name" value="COQ9_C"/>
</dbReference>